<evidence type="ECO:0000256" key="2">
    <source>
        <dbReference type="SAM" id="Phobius"/>
    </source>
</evidence>
<keyword evidence="5" id="KW-1185">Reference proteome</keyword>
<dbReference type="InterPro" id="IPR006665">
    <property type="entry name" value="OmpA-like"/>
</dbReference>
<proteinExistence type="predicted"/>
<organism evidence="4 5">
    <name type="scientific">Arsenicibacter rosenii</name>
    <dbReference type="NCBI Taxonomy" id="1750698"/>
    <lineage>
        <taxon>Bacteria</taxon>
        <taxon>Pseudomonadati</taxon>
        <taxon>Bacteroidota</taxon>
        <taxon>Cytophagia</taxon>
        <taxon>Cytophagales</taxon>
        <taxon>Spirosomataceae</taxon>
        <taxon>Arsenicibacter</taxon>
    </lineage>
</organism>
<dbReference type="Pfam" id="PF00691">
    <property type="entry name" value="OmpA"/>
    <property type="match status" value="2"/>
</dbReference>
<accession>A0A1S2VFD3</accession>
<dbReference type="EMBL" id="MORL01000012">
    <property type="protein sequence ID" value="OIN57419.1"/>
    <property type="molecule type" value="Genomic_DNA"/>
</dbReference>
<gene>
    <name evidence="4" type="ORF">BLX24_19500</name>
</gene>
<dbReference type="PANTHER" id="PTHR30329">
    <property type="entry name" value="STATOR ELEMENT OF FLAGELLAR MOTOR COMPLEX"/>
    <property type="match status" value="1"/>
</dbReference>
<dbReference type="Proteomes" id="UP000181790">
    <property type="component" value="Unassembled WGS sequence"/>
</dbReference>
<feature type="transmembrane region" description="Helical" evidence="2">
    <location>
        <begin position="7"/>
        <end position="24"/>
    </location>
</feature>
<dbReference type="GO" id="GO:0016020">
    <property type="term" value="C:membrane"/>
    <property type="evidence" value="ECO:0007669"/>
    <property type="project" value="UniProtKB-UniRule"/>
</dbReference>
<comment type="caution">
    <text evidence="4">The sequence shown here is derived from an EMBL/GenBank/DDBJ whole genome shotgun (WGS) entry which is preliminary data.</text>
</comment>
<dbReference type="OrthoDB" id="9763897at2"/>
<evidence type="ECO:0000256" key="1">
    <source>
        <dbReference type="PROSITE-ProRule" id="PRU00473"/>
    </source>
</evidence>
<reference evidence="4 5" key="1">
    <citation type="submission" date="2016-10" db="EMBL/GenBank/DDBJ databases">
        <title>Arsenicibacter rosenii gen. nov., sp. nov., an efficient arsenic-methylating bacterium isolated from an arsenic-contaminated paddy soil.</title>
        <authorList>
            <person name="Huang K."/>
        </authorList>
    </citation>
    <scope>NUCLEOTIDE SEQUENCE [LARGE SCALE GENOMIC DNA]</scope>
    <source>
        <strain evidence="4 5">SM-1</strain>
    </source>
</reference>
<dbReference type="AlphaFoldDB" id="A0A1S2VFD3"/>
<dbReference type="RefSeq" id="WP_071504878.1">
    <property type="nucleotide sequence ID" value="NZ_MORL01000012.1"/>
</dbReference>
<keyword evidence="4" id="KW-0282">Flagellum</keyword>
<keyword evidence="2" id="KW-0812">Transmembrane</keyword>
<sequence length="336" mass="36536">MFTNKTPWIILLIIWIAGSTWWHVCHIKQLCIEEAGPVQVASVNLSAGLVIADGGRLRLALTEDFGFAKSDPIANRRNIDISMDSLALYLLNNPERHLTITGFYKPGEINNTSATNLGIARAENIKEYLMQKGVPLSSITIVGKEKEDLAMSTAGDSVVGGIQFDFTAVVPKVDSAALAASTVAAAASTSMEAAAALSASTTAPETVTAMTEEDLAKSQRYASIFEPIDLYFPKGQSEYIKTDETKKFFKAAIRYLKENPGKQLRLTGFTDDQGPDDINLNLSKKRAEFVKMRLNKVGVPGNQVLVEAKGEANPKMPNTTEIGRKANRRVTVVVIK</sequence>
<dbReference type="PROSITE" id="PS51123">
    <property type="entry name" value="OMPA_2"/>
    <property type="match status" value="1"/>
</dbReference>
<keyword evidence="1 2" id="KW-0472">Membrane</keyword>
<feature type="domain" description="OmpA-like" evidence="3">
    <location>
        <begin position="219"/>
        <end position="336"/>
    </location>
</feature>
<name>A0A1S2VFD3_9BACT</name>
<dbReference type="SUPFAM" id="SSF103088">
    <property type="entry name" value="OmpA-like"/>
    <property type="match status" value="2"/>
</dbReference>
<keyword evidence="4" id="KW-0969">Cilium</keyword>
<dbReference type="Gene3D" id="3.30.1330.60">
    <property type="entry name" value="OmpA-like domain"/>
    <property type="match status" value="2"/>
</dbReference>
<protein>
    <submittedName>
        <fullName evidence="4">Flagellar motor protein MotB</fullName>
    </submittedName>
</protein>
<dbReference type="PANTHER" id="PTHR30329:SF21">
    <property type="entry name" value="LIPOPROTEIN YIAD-RELATED"/>
    <property type="match status" value="1"/>
</dbReference>
<keyword evidence="4" id="KW-0966">Cell projection</keyword>
<evidence type="ECO:0000313" key="5">
    <source>
        <dbReference type="Proteomes" id="UP000181790"/>
    </source>
</evidence>
<evidence type="ECO:0000313" key="4">
    <source>
        <dbReference type="EMBL" id="OIN57419.1"/>
    </source>
</evidence>
<dbReference type="InterPro" id="IPR036737">
    <property type="entry name" value="OmpA-like_sf"/>
</dbReference>
<dbReference type="CDD" id="cd07185">
    <property type="entry name" value="OmpA_C-like"/>
    <property type="match status" value="1"/>
</dbReference>
<evidence type="ECO:0000259" key="3">
    <source>
        <dbReference type="PROSITE" id="PS51123"/>
    </source>
</evidence>
<dbReference type="InterPro" id="IPR050330">
    <property type="entry name" value="Bact_OuterMem_StrucFunc"/>
</dbReference>
<keyword evidence="2" id="KW-1133">Transmembrane helix</keyword>